<dbReference type="SUPFAM" id="SSF52540">
    <property type="entry name" value="P-loop containing nucleoside triphosphate hydrolases"/>
    <property type="match status" value="1"/>
</dbReference>
<dbReference type="GO" id="GO:0005829">
    <property type="term" value="C:cytosol"/>
    <property type="evidence" value="ECO:0007669"/>
    <property type="project" value="UniProtKB-ARBA"/>
</dbReference>
<dbReference type="InterPro" id="IPR036388">
    <property type="entry name" value="WH-like_DNA-bd_sf"/>
</dbReference>
<keyword evidence="2" id="KW-0053">Apoptosis</keyword>
<dbReference type="eggNOG" id="KOG4155">
    <property type="taxonomic scope" value="Eukaryota"/>
</dbReference>
<dbReference type="PROSITE" id="PS50294">
    <property type="entry name" value="WD_REPEATS_REGION"/>
    <property type="match status" value="2"/>
</dbReference>
<dbReference type="Pfam" id="PF00931">
    <property type="entry name" value="NB-ARC"/>
    <property type="match status" value="1"/>
</dbReference>
<dbReference type="InterPro" id="IPR001315">
    <property type="entry name" value="CARD"/>
</dbReference>
<dbReference type="OMA" id="IDEIMIT"/>
<dbReference type="STRING" id="126957.T1JAA0"/>
<evidence type="ECO:0000313" key="6">
    <source>
        <dbReference type="EnsemblMetazoa" id="SMAR010660-PA"/>
    </source>
</evidence>
<dbReference type="InterPro" id="IPR001680">
    <property type="entry name" value="WD40_rpt"/>
</dbReference>
<accession>T1JAA0</accession>
<dbReference type="InterPro" id="IPR036322">
    <property type="entry name" value="WD40_repeat_dom_sf"/>
</dbReference>
<dbReference type="Pfam" id="PF00619">
    <property type="entry name" value="CARD"/>
    <property type="match status" value="1"/>
</dbReference>
<dbReference type="GO" id="GO:0042981">
    <property type="term" value="P:regulation of apoptotic process"/>
    <property type="evidence" value="ECO:0007669"/>
    <property type="project" value="InterPro"/>
</dbReference>
<dbReference type="InterPro" id="IPR011029">
    <property type="entry name" value="DEATH-like_dom_sf"/>
</dbReference>
<keyword evidence="1 4" id="KW-0853">WD repeat</keyword>
<dbReference type="Gene3D" id="1.10.533.10">
    <property type="entry name" value="Death Domain, Fas"/>
    <property type="match status" value="1"/>
</dbReference>
<dbReference type="Proteomes" id="UP000014500">
    <property type="component" value="Unassembled WGS sequence"/>
</dbReference>
<dbReference type="PANTHER" id="PTHR22845:SF5">
    <property type="entry name" value="APOPTOTIC PROTEASE-ACTIVATING FACTOR 1"/>
    <property type="match status" value="1"/>
</dbReference>
<dbReference type="InterPro" id="IPR002182">
    <property type="entry name" value="NB-ARC"/>
</dbReference>
<dbReference type="GO" id="GO:0043531">
    <property type="term" value="F:ADP binding"/>
    <property type="evidence" value="ECO:0007669"/>
    <property type="project" value="InterPro"/>
</dbReference>
<dbReference type="Gene3D" id="2.130.10.10">
    <property type="entry name" value="YVTN repeat-like/Quinoprotein amine dehydrogenase"/>
    <property type="match status" value="2"/>
</dbReference>
<evidence type="ECO:0000256" key="2">
    <source>
        <dbReference type="ARBA" id="ARBA00022703"/>
    </source>
</evidence>
<dbReference type="HOGENOM" id="CLU_392964_0_0_1"/>
<dbReference type="Gene3D" id="1.10.10.10">
    <property type="entry name" value="Winged helix-like DNA-binding domain superfamily/Winged helix DNA-binding domain"/>
    <property type="match status" value="1"/>
</dbReference>
<dbReference type="SUPFAM" id="SSF47986">
    <property type="entry name" value="DEATH domain"/>
    <property type="match status" value="1"/>
</dbReference>
<evidence type="ECO:0000256" key="1">
    <source>
        <dbReference type="ARBA" id="ARBA00022574"/>
    </source>
</evidence>
<feature type="domain" description="CARD" evidence="5">
    <location>
        <begin position="1"/>
        <end position="77"/>
    </location>
</feature>
<evidence type="ECO:0000256" key="4">
    <source>
        <dbReference type="PROSITE-ProRule" id="PRU00221"/>
    </source>
</evidence>
<dbReference type="InterPro" id="IPR042197">
    <property type="entry name" value="Apaf_helical"/>
</dbReference>
<sequence length="702" mass="80221">MNHKEKLALIKQRERVINDLDPKYTLDYLLSKGILDVRSDQLVRAQSTPSLRAAKLLDILPNCNGNAFKIFIDSLNNKKNYPWLANSLNDELNRQDSVSENKNVPIGMLLRGGVPRLGDYHINRPKEVDEVKKKLKNQFLQRGWVILHGMMGCGKSTVAAAAISDDQELISEYFTSGVFWVSCRAIDEGSLLTKMKALCEKLDKSYRNVSFDNIVVATERLRELFSRPEYFDVLLILDDVWTKLVVDSFNVGCNTLVTTTDSDLFGNVALKQEVNISSGFTEAQSLELLSKHAGVKVGDLPATAKNIHNISKGVPVLISAVGGYISNFPHDPAKWAICVKKLTGKTDGTRESNLRETIHGMLDLNLSVLKDELISYYYTLAVFREDVYVPREVLITFWDRNNIDEIMITFVKKSLVIRSWDDEGRTYLYIVHNLLLEYLKQKNTSNIAKFHKQLIERYQEKCDGKWHLLGDDSYIFESIGYHLHMAGLKDIMKEIYFDFKFIKAKIDNTMGCANLLYDYQKYFKDLTEPDFTKKLRDFIHFIRVNSDLLSDKNFDCLQLALCQPETSEVYKQARQMIPSCNQNAFYFDWCNKDNNKGACVSSCNIHKAAVRSAIFTPTGCRVISCDDDGMIRIWDSNSVKELCEIQGHNSRIRCCSFCVELKILVTCSADKTIKLWSVPANFFEEQNGNSDDSKTILSFKYF</sequence>
<dbReference type="GO" id="GO:0006915">
    <property type="term" value="P:apoptotic process"/>
    <property type="evidence" value="ECO:0007669"/>
    <property type="project" value="UniProtKB-KW"/>
</dbReference>
<protein>
    <recommendedName>
        <fullName evidence="5">CARD domain-containing protein</fullName>
    </recommendedName>
</protein>
<dbReference type="Pfam" id="PF17908">
    <property type="entry name" value="APAF1_C"/>
    <property type="match status" value="1"/>
</dbReference>
<dbReference type="SMART" id="SM00320">
    <property type="entry name" value="WD40"/>
    <property type="match status" value="2"/>
</dbReference>
<dbReference type="PROSITE" id="PS50082">
    <property type="entry name" value="WD_REPEATS_2"/>
    <property type="match status" value="2"/>
</dbReference>
<evidence type="ECO:0000313" key="7">
    <source>
        <dbReference type="Proteomes" id="UP000014500"/>
    </source>
</evidence>
<dbReference type="Pfam" id="PF00400">
    <property type="entry name" value="WD40"/>
    <property type="match status" value="2"/>
</dbReference>
<dbReference type="Pfam" id="PF21296">
    <property type="entry name" value="WHD_APAF1"/>
    <property type="match status" value="1"/>
</dbReference>
<dbReference type="SMART" id="SM00114">
    <property type="entry name" value="CARD"/>
    <property type="match status" value="1"/>
</dbReference>
<dbReference type="InterPro" id="IPR048975">
    <property type="entry name" value="WHD_APAF1"/>
</dbReference>
<dbReference type="SUPFAM" id="SSF50978">
    <property type="entry name" value="WD40 repeat-like"/>
    <property type="match status" value="1"/>
</dbReference>
<keyword evidence="3" id="KW-0677">Repeat</keyword>
<dbReference type="Gene3D" id="1.10.8.430">
    <property type="entry name" value="Helical domain of apoptotic protease-activating factors"/>
    <property type="match status" value="1"/>
</dbReference>
<proteinExistence type="predicted"/>
<name>T1JAA0_STRMM</name>
<organism evidence="6 7">
    <name type="scientific">Strigamia maritima</name>
    <name type="common">European centipede</name>
    <name type="synonym">Geophilus maritimus</name>
    <dbReference type="NCBI Taxonomy" id="126957"/>
    <lineage>
        <taxon>Eukaryota</taxon>
        <taxon>Metazoa</taxon>
        <taxon>Ecdysozoa</taxon>
        <taxon>Arthropoda</taxon>
        <taxon>Myriapoda</taxon>
        <taxon>Chilopoda</taxon>
        <taxon>Pleurostigmophora</taxon>
        <taxon>Geophilomorpha</taxon>
        <taxon>Linotaeniidae</taxon>
        <taxon>Strigamia</taxon>
    </lineage>
</organism>
<dbReference type="Gene3D" id="1.25.40.370">
    <property type="match status" value="1"/>
</dbReference>
<dbReference type="AlphaFoldDB" id="T1JAA0"/>
<dbReference type="PANTHER" id="PTHR22845">
    <property type="entry name" value="APOPTOTIC PROTEASE-ACTIVATING FACTOR 1"/>
    <property type="match status" value="1"/>
</dbReference>
<dbReference type="InterPro" id="IPR015943">
    <property type="entry name" value="WD40/YVTN_repeat-like_dom_sf"/>
</dbReference>
<keyword evidence="7" id="KW-1185">Reference proteome</keyword>
<reference evidence="7" key="1">
    <citation type="submission" date="2011-05" db="EMBL/GenBank/DDBJ databases">
        <authorList>
            <person name="Richards S.R."/>
            <person name="Qu J."/>
            <person name="Jiang H."/>
            <person name="Jhangiani S.N."/>
            <person name="Agravi P."/>
            <person name="Goodspeed R."/>
            <person name="Gross S."/>
            <person name="Mandapat C."/>
            <person name="Jackson L."/>
            <person name="Mathew T."/>
            <person name="Pu L."/>
            <person name="Thornton R."/>
            <person name="Saada N."/>
            <person name="Wilczek-Boney K.B."/>
            <person name="Lee S."/>
            <person name="Kovar C."/>
            <person name="Wu Y."/>
            <person name="Scherer S.E."/>
            <person name="Worley K.C."/>
            <person name="Muzny D.M."/>
            <person name="Gibbs R."/>
        </authorList>
    </citation>
    <scope>NUCLEOTIDE SEQUENCE</scope>
    <source>
        <strain evidence="7">Brora</strain>
    </source>
</reference>
<reference evidence="6" key="2">
    <citation type="submission" date="2015-02" db="UniProtKB">
        <authorList>
            <consortium name="EnsemblMetazoa"/>
        </authorList>
    </citation>
    <scope>IDENTIFICATION</scope>
</reference>
<dbReference type="Gene3D" id="3.40.50.300">
    <property type="entry name" value="P-loop containing nucleotide triphosphate hydrolases"/>
    <property type="match status" value="1"/>
</dbReference>
<feature type="repeat" description="WD" evidence="4">
    <location>
        <begin position="645"/>
        <end position="678"/>
    </location>
</feature>
<dbReference type="InterPro" id="IPR041452">
    <property type="entry name" value="APAF1_C"/>
</dbReference>
<dbReference type="InterPro" id="IPR027417">
    <property type="entry name" value="P-loop_NTPase"/>
</dbReference>
<dbReference type="CDD" id="cd01671">
    <property type="entry name" value="CARD"/>
    <property type="match status" value="1"/>
</dbReference>
<dbReference type="PROSITE" id="PS50209">
    <property type="entry name" value="CARD"/>
    <property type="match status" value="1"/>
</dbReference>
<dbReference type="PhylomeDB" id="T1JAA0"/>
<dbReference type="PRINTS" id="PR00364">
    <property type="entry name" value="DISEASERSIST"/>
</dbReference>
<evidence type="ECO:0000256" key="3">
    <source>
        <dbReference type="ARBA" id="ARBA00022737"/>
    </source>
</evidence>
<dbReference type="eggNOG" id="KOG4658">
    <property type="taxonomic scope" value="Eukaryota"/>
</dbReference>
<feature type="repeat" description="WD" evidence="4">
    <location>
        <begin position="603"/>
        <end position="644"/>
    </location>
</feature>
<evidence type="ECO:0000259" key="5">
    <source>
        <dbReference type="PROSITE" id="PS50209"/>
    </source>
</evidence>
<dbReference type="EnsemblMetazoa" id="SMAR010660-RA">
    <property type="protein sequence ID" value="SMAR010660-PA"/>
    <property type="gene ID" value="SMAR010660"/>
</dbReference>
<dbReference type="EMBL" id="JH431987">
    <property type="status" value="NOT_ANNOTATED_CDS"/>
    <property type="molecule type" value="Genomic_DNA"/>
</dbReference>